<sequence>MLLCFWPLSKSEDPSFQVALDLTAQALLLSERLEHEVTLAPLAVKAFRGLALLLLEEPSLVPEATKEDENEADEEQEEVEEEKVAEVPTAELDGKVCPREEAQAPATLPEEATPMSVEKEAAPVDEPKEEDQKDSAPEPTKASIPLEEEEPAPKDEALEEID</sequence>
<evidence type="ECO:0000256" key="1">
    <source>
        <dbReference type="SAM" id="MobiDB-lite"/>
    </source>
</evidence>
<feature type="region of interest" description="Disordered" evidence="1">
    <location>
        <begin position="58"/>
        <end position="162"/>
    </location>
</feature>
<protein>
    <submittedName>
        <fullName evidence="2">Uncharacterized protein</fullName>
    </submittedName>
</protein>
<evidence type="ECO:0000313" key="2">
    <source>
        <dbReference type="EMBL" id="OLP96627.1"/>
    </source>
</evidence>
<name>A0A1Q9DN69_SYMMI</name>
<accession>A0A1Q9DN69</accession>
<feature type="compositionally biased region" description="Basic and acidic residues" evidence="1">
    <location>
        <begin position="92"/>
        <end position="102"/>
    </location>
</feature>
<evidence type="ECO:0000313" key="3">
    <source>
        <dbReference type="Proteomes" id="UP000186817"/>
    </source>
</evidence>
<dbReference type="OrthoDB" id="10625310at2759"/>
<dbReference type="Proteomes" id="UP000186817">
    <property type="component" value="Unassembled WGS sequence"/>
</dbReference>
<feature type="compositionally biased region" description="Basic and acidic residues" evidence="1">
    <location>
        <begin position="117"/>
        <end position="136"/>
    </location>
</feature>
<organism evidence="2 3">
    <name type="scientific">Symbiodinium microadriaticum</name>
    <name type="common">Dinoflagellate</name>
    <name type="synonym">Zooxanthella microadriatica</name>
    <dbReference type="NCBI Taxonomy" id="2951"/>
    <lineage>
        <taxon>Eukaryota</taxon>
        <taxon>Sar</taxon>
        <taxon>Alveolata</taxon>
        <taxon>Dinophyceae</taxon>
        <taxon>Suessiales</taxon>
        <taxon>Symbiodiniaceae</taxon>
        <taxon>Symbiodinium</taxon>
    </lineage>
</organism>
<gene>
    <name evidence="2" type="ORF">AK812_SmicGene21137</name>
</gene>
<keyword evidence="3" id="KW-1185">Reference proteome</keyword>
<feature type="compositionally biased region" description="Acidic residues" evidence="1">
    <location>
        <begin position="66"/>
        <end position="83"/>
    </location>
</feature>
<dbReference type="AlphaFoldDB" id="A0A1Q9DN69"/>
<dbReference type="EMBL" id="LSRX01000460">
    <property type="protein sequence ID" value="OLP96627.1"/>
    <property type="molecule type" value="Genomic_DNA"/>
</dbReference>
<reference evidence="2 3" key="1">
    <citation type="submission" date="2016-02" db="EMBL/GenBank/DDBJ databases">
        <title>Genome analysis of coral dinoflagellate symbionts highlights evolutionary adaptations to a symbiotic lifestyle.</title>
        <authorList>
            <person name="Aranda M."/>
            <person name="Li Y."/>
            <person name="Liew Y.J."/>
            <person name="Baumgarten S."/>
            <person name="Simakov O."/>
            <person name="Wilson M."/>
            <person name="Piel J."/>
            <person name="Ashoor H."/>
            <person name="Bougouffa S."/>
            <person name="Bajic V.B."/>
            <person name="Ryu T."/>
            <person name="Ravasi T."/>
            <person name="Bayer T."/>
            <person name="Micklem G."/>
            <person name="Kim H."/>
            <person name="Bhak J."/>
            <person name="Lajeunesse T.C."/>
            <person name="Voolstra C.R."/>
        </authorList>
    </citation>
    <scope>NUCLEOTIDE SEQUENCE [LARGE SCALE GENOMIC DNA]</scope>
    <source>
        <strain evidence="2 3">CCMP2467</strain>
    </source>
</reference>
<comment type="caution">
    <text evidence="2">The sequence shown here is derived from an EMBL/GenBank/DDBJ whole genome shotgun (WGS) entry which is preliminary data.</text>
</comment>
<proteinExistence type="predicted"/>